<dbReference type="AlphaFoldDB" id="A0A9P7S3E3"/>
<organism evidence="4 5">
    <name type="scientific">Marasmius oreades</name>
    <name type="common">fairy-ring Marasmius</name>
    <dbReference type="NCBI Taxonomy" id="181124"/>
    <lineage>
        <taxon>Eukaryota</taxon>
        <taxon>Fungi</taxon>
        <taxon>Dikarya</taxon>
        <taxon>Basidiomycota</taxon>
        <taxon>Agaricomycotina</taxon>
        <taxon>Agaricomycetes</taxon>
        <taxon>Agaricomycetidae</taxon>
        <taxon>Agaricales</taxon>
        <taxon>Marasmiineae</taxon>
        <taxon>Marasmiaceae</taxon>
        <taxon>Marasmius</taxon>
    </lineage>
</organism>
<sequence>MFLMDEVDDEPAAAHGQKVQLQVEEQKNMHRTWDDVGGQDSGVIVIFVAMLVVVGAVIGGAVRHREDEANSWVEASVIKKKKTDVAPSQMTARSSFNRAEDQDWSFEEEEGSEDKSSNDNLAGANEEGHQDSDKDELDSMESADRDAVLASEAPVICPHAERQPQTLFNDDDDDILEATSTSHISTSALHRHSSQARSISSPSEHLDINLPAVTDDYDMLIEDQNRNEQESDLEDHIRASQQTTRREYRTQGPQSNQPLVTYQKVSNAARYECKLIRYFSRSEKTETSTSICDRLAQLCHPTNGAQSPRNQLIKRTLRTSSNTSAEGHQEGEDKRESEAQALYKKVPPHQSQHLFTSSIRELPDEHELPPGLVALATTTITAVLRDWKTGEKHAQNFEGNMFHRTYMSNIEWMAAV</sequence>
<feature type="domain" description="DUF6532" evidence="3">
    <location>
        <begin position="355"/>
        <end position="413"/>
    </location>
</feature>
<keyword evidence="5" id="KW-1185">Reference proteome</keyword>
<evidence type="ECO:0000313" key="5">
    <source>
        <dbReference type="Proteomes" id="UP001049176"/>
    </source>
</evidence>
<comment type="caution">
    <text evidence="4">The sequence shown here is derived from an EMBL/GenBank/DDBJ whole genome shotgun (WGS) entry which is preliminary data.</text>
</comment>
<feature type="compositionally biased region" description="Basic and acidic residues" evidence="1">
    <location>
        <begin position="327"/>
        <end position="338"/>
    </location>
</feature>
<dbReference type="EMBL" id="CM032184">
    <property type="protein sequence ID" value="KAG7094448.1"/>
    <property type="molecule type" value="Genomic_DNA"/>
</dbReference>
<reference evidence="4" key="1">
    <citation type="journal article" date="2021" name="Genome Biol. Evol.">
        <title>The assembled and annotated genome of the fairy-ring fungus Marasmius oreades.</title>
        <authorList>
            <person name="Hiltunen M."/>
            <person name="Ament-Velasquez S.L."/>
            <person name="Johannesson H."/>
        </authorList>
    </citation>
    <scope>NUCLEOTIDE SEQUENCE</scope>
    <source>
        <strain evidence="4">03SP1</strain>
    </source>
</reference>
<feature type="region of interest" description="Disordered" evidence="1">
    <location>
        <begin position="83"/>
        <end position="144"/>
    </location>
</feature>
<dbReference type="KEGG" id="more:E1B28_008044"/>
<proteinExistence type="predicted"/>
<evidence type="ECO:0000259" key="3">
    <source>
        <dbReference type="Pfam" id="PF20149"/>
    </source>
</evidence>
<gene>
    <name evidence="4" type="ORF">E1B28_008044</name>
</gene>
<dbReference type="InterPro" id="IPR045341">
    <property type="entry name" value="DUF6532"/>
</dbReference>
<keyword evidence="2" id="KW-0812">Transmembrane</keyword>
<dbReference type="OrthoDB" id="3225557at2759"/>
<evidence type="ECO:0000256" key="1">
    <source>
        <dbReference type="SAM" id="MobiDB-lite"/>
    </source>
</evidence>
<name>A0A9P7S3E3_9AGAR</name>
<feature type="compositionally biased region" description="Polar residues" evidence="1">
    <location>
        <begin position="86"/>
        <end position="97"/>
    </location>
</feature>
<dbReference type="GeneID" id="66077120"/>
<dbReference type="Pfam" id="PF20149">
    <property type="entry name" value="DUF6532"/>
    <property type="match status" value="1"/>
</dbReference>
<protein>
    <recommendedName>
        <fullName evidence="3">DUF6532 domain-containing protein</fullName>
    </recommendedName>
</protein>
<dbReference type="Proteomes" id="UP001049176">
    <property type="component" value="Chromosome 4"/>
</dbReference>
<feature type="region of interest" description="Disordered" evidence="1">
    <location>
        <begin position="319"/>
        <end position="339"/>
    </location>
</feature>
<evidence type="ECO:0000256" key="2">
    <source>
        <dbReference type="SAM" id="Phobius"/>
    </source>
</evidence>
<feature type="compositionally biased region" description="Acidic residues" evidence="1">
    <location>
        <begin position="102"/>
        <end position="112"/>
    </location>
</feature>
<keyword evidence="2" id="KW-0472">Membrane</keyword>
<evidence type="ECO:0000313" key="4">
    <source>
        <dbReference type="EMBL" id="KAG7094448.1"/>
    </source>
</evidence>
<dbReference type="RefSeq" id="XP_043010918.1">
    <property type="nucleotide sequence ID" value="XM_043152831.1"/>
</dbReference>
<accession>A0A9P7S3E3</accession>
<keyword evidence="2" id="KW-1133">Transmembrane helix</keyword>
<feature type="region of interest" description="Disordered" evidence="1">
    <location>
        <begin position="186"/>
        <end position="207"/>
    </location>
</feature>
<feature type="transmembrane region" description="Helical" evidence="2">
    <location>
        <begin position="42"/>
        <end position="62"/>
    </location>
</feature>